<keyword evidence="2" id="KW-1185">Reference proteome</keyword>
<dbReference type="KEGG" id="meg:DKB62_06415"/>
<protein>
    <submittedName>
        <fullName evidence="1">Type I-C CRISPR-associated protein Cas7/Csd2</fullName>
    </submittedName>
</protein>
<evidence type="ECO:0000313" key="2">
    <source>
        <dbReference type="Proteomes" id="UP000254337"/>
    </source>
</evidence>
<dbReference type="Proteomes" id="UP000254337">
    <property type="component" value="Chromosome"/>
</dbReference>
<dbReference type="Pfam" id="PF05107">
    <property type="entry name" value="Cas_Cas7"/>
    <property type="match status" value="1"/>
</dbReference>
<dbReference type="RefSeq" id="WP_107196254.1">
    <property type="nucleotide sequence ID" value="NZ_CALYAU010000008.1"/>
</dbReference>
<evidence type="ECO:0000313" key="1">
    <source>
        <dbReference type="EMBL" id="AXL21219.1"/>
    </source>
</evidence>
<dbReference type="InterPro" id="IPR006482">
    <property type="entry name" value="Cas7_Csh2/Csh2"/>
</dbReference>
<gene>
    <name evidence="1" type="primary">cas7c</name>
    <name evidence="1" type="ORF">DKB62_06415</name>
</gene>
<dbReference type="GO" id="GO:0043571">
    <property type="term" value="P:maintenance of CRISPR repeat elements"/>
    <property type="evidence" value="ECO:0007669"/>
    <property type="project" value="InterPro"/>
</dbReference>
<sequence>MSSLTKKIDFVLFVSVRQANPNGDPLLGNMPRTDYEGYGEISDVCIKRKIRNRLQDMGQEIFVQANDRVDDACKSLEERYKAHFTSKETVEDVAAEACRRWIDVRSFGQVMTFQKKQSLGIRGPVSVSLGKSLSPVDVITMQITRSTNGMASESGKRSADTMGTKHFVDFGVYKITGSMNCYFAQRTGFSDEDAQLIRQALLSLFENDMSSARPEGSMTVEKLYWFVHPNALGIASSAKIHQLVQAQAPADEKVHDFSDYAVSVDEDRFNLYRQKGLTLEIEDGI</sequence>
<dbReference type="NCBIfam" id="TIGR01595">
    <property type="entry name" value="cas_CT1132"/>
    <property type="match status" value="1"/>
</dbReference>
<dbReference type="AlphaFoldDB" id="A0A346AZC6"/>
<organism evidence="1 2">
    <name type="scientific">Megasphaera stantonii</name>
    <dbReference type="NCBI Taxonomy" id="2144175"/>
    <lineage>
        <taxon>Bacteria</taxon>
        <taxon>Bacillati</taxon>
        <taxon>Bacillota</taxon>
        <taxon>Negativicutes</taxon>
        <taxon>Veillonellales</taxon>
        <taxon>Veillonellaceae</taxon>
        <taxon>Megasphaera</taxon>
    </lineage>
</organism>
<dbReference type="InterPro" id="IPR013418">
    <property type="entry name" value="CRISPR-assoc_prot_Cas7/Csd2"/>
</dbReference>
<dbReference type="EMBL" id="CP029462">
    <property type="protein sequence ID" value="AXL21219.1"/>
    <property type="molecule type" value="Genomic_DNA"/>
</dbReference>
<dbReference type="NCBIfam" id="TIGR02589">
    <property type="entry name" value="cas_Csd2"/>
    <property type="match status" value="1"/>
</dbReference>
<dbReference type="OrthoDB" id="9776792at2"/>
<accession>A0A346AZC6</accession>
<reference evidence="1 2" key="1">
    <citation type="submission" date="2018-05" db="EMBL/GenBank/DDBJ databases">
        <title>Complete genome sequence of Megasphaera sp. AJH120T, isolated from the ceca of a chicken.</title>
        <authorList>
            <person name="Maki J."/>
            <person name="Looft T."/>
        </authorList>
    </citation>
    <scope>NUCLEOTIDE SEQUENCE [LARGE SCALE GENOMIC DNA]</scope>
    <source>
        <strain evidence="1 2">AJH120</strain>
    </source>
</reference>
<proteinExistence type="predicted"/>
<name>A0A346AZC6_9FIRM</name>